<protein>
    <submittedName>
        <fullName evidence="2">Uncharacterized protein</fullName>
    </submittedName>
</protein>
<reference evidence="2 3" key="1">
    <citation type="submission" date="2015-05" db="EMBL/GenBank/DDBJ databases">
        <title>Genome assembly of Archangium gephyra DSM 2261.</title>
        <authorList>
            <person name="Sharma G."/>
            <person name="Subramanian S."/>
        </authorList>
    </citation>
    <scope>NUCLEOTIDE SEQUENCE [LARGE SCALE GENOMIC DNA]</scope>
    <source>
        <strain evidence="2 3">DSM 2261</strain>
    </source>
</reference>
<name>A0AAC8QC32_9BACT</name>
<feature type="region of interest" description="Disordered" evidence="1">
    <location>
        <begin position="1"/>
        <end position="102"/>
    </location>
</feature>
<dbReference type="EMBL" id="CP011509">
    <property type="protein sequence ID" value="AKJ04386.1"/>
    <property type="molecule type" value="Genomic_DNA"/>
</dbReference>
<sequence length="102" mass="10746">MAVDDGLPPRSSTRRRGPASSSVEGGAPRPPGHHVLPGPSPPLKCKTRRRLQGRRPWSADSPLPRPLPRSGWMARAGESSPSRSPTPWGGRCGAAPSSSPKV</sequence>
<proteinExistence type="predicted"/>
<organism evidence="2 3">
    <name type="scientific">Archangium gephyra</name>
    <dbReference type="NCBI Taxonomy" id="48"/>
    <lineage>
        <taxon>Bacteria</taxon>
        <taxon>Pseudomonadati</taxon>
        <taxon>Myxococcota</taxon>
        <taxon>Myxococcia</taxon>
        <taxon>Myxococcales</taxon>
        <taxon>Cystobacterineae</taxon>
        <taxon>Archangiaceae</taxon>
        <taxon>Archangium</taxon>
    </lineage>
</organism>
<evidence type="ECO:0000256" key="1">
    <source>
        <dbReference type="SAM" id="MobiDB-lite"/>
    </source>
</evidence>
<dbReference type="Proteomes" id="UP000035579">
    <property type="component" value="Chromosome"/>
</dbReference>
<dbReference type="AlphaFoldDB" id="A0AAC8QC32"/>
<dbReference type="KEGG" id="age:AA314_06012"/>
<evidence type="ECO:0000313" key="2">
    <source>
        <dbReference type="EMBL" id="AKJ04386.1"/>
    </source>
</evidence>
<evidence type="ECO:0000313" key="3">
    <source>
        <dbReference type="Proteomes" id="UP000035579"/>
    </source>
</evidence>
<gene>
    <name evidence="2" type="ORF">AA314_06012</name>
</gene>
<accession>A0AAC8QC32</accession>